<dbReference type="EMBL" id="CP011307">
    <property type="protein sequence ID" value="ALP92564.1"/>
    <property type="molecule type" value="Genomic_DNA"/>
</dbReference>
<dbReference type="Proteomes" id="UP000064844">
    <property type="component" value="Chromosome"/>
</dbReference>
<dbReference type="AlphaFoldDB" id="A0A0S2VZR5"/>
<sequence length="205" mass="21993">MNRNLAAGLTALALLLGLTGCAPSRESAEQAADNALTAVQKWDEKTAGAYFGSEILQGGEEAPEETASAADDAMEQMMPRFTEGLSWTFTDVKEEGDSAAITAEITNRDLGALIAAFLQEAFSQMMSTIFLPEDQQPTEEEQTAALADILSGLLDSQDIQTVTNTVTLELTYEEDHWKIAPSFELVNAIFGGMYGSLQDLGQDLG</sequence>
<dbReference type="STRING" id="1297617.IB211_00168c"/>
<keyword evidence="1" id="KW-0732">Signal</keyword>
<evidence type="ECO:0000313" key="2">
    <source>
        <dbReference type="EMBL" id="ALP92564.1"/>
    </source>
</evidence>
<evidence type="ECO:0008006" key="4">
    <source>
        <dbReference type="Google" id="ProtNLM"/>
    </source>
</evidence>
<gene>
    <name evidence="2" type="ORF">IB211_00168c</name>
</gene>
<dbReference type="PROSITE" id="PS51257">
    <property type="entry name" value="PROKAR_LIPOPROTEIN"/>
    <property type="match status" value="1"/>
</dbReference>
<dbReference type="eggNOG" id="COG2247">
    <property type="taxonomic scope" value="Bacteria"/>
</dbReference>
<evidence type="ECO:0000313" key="3">
    <source>
        <dbReference type="Proteomes" id="UP000064844"/>
    </source>
</evidence>
<protein>
    <recommendedName>
        <fullName evidence="4">DUF4878 domain-containing protein</fullName>
    </recommendedName>
</protein>
<evidence type="ECO:0000256" key="1">
    <source>
        <dbReference type="SAM" id="SignalP"/>
    </source>
</evidence>
<name>A0A0S2VZR5_9FIRM</name>
<dbReference type="KEGG" id="ibu:IB211_00168c"/>
<keyword evidence="3" id="KW-1185">Reference proteome</keyword>
<feature type="signal peptide" evidence="1">
    <location>
        <begin position="1"/>
        <end position="24"/>
    </location>
</feature>
<reference evidence="3" key="2">
    <citation type="submission" date="2015-04" db="EMBL/GenBank/DDBJ databases">
        <title>A butyrogenic pathway from the amino acid lysine in a human gut commensal.</title>
        <authorList>
            <person name="de Vos W.M."/>
            <person name="Bui N.T.P."/>
            <person name="Plugge C.M."/>
            <person name="Ritari J."/>
        </authorList>
    </citation>
    <scope>NUCLEOTIDE SEQUENCE [LARGE SCALE GENOMIC DNA]</scope>
    <source>
        <strain evidence="3">AF211</strain>
    </source>
</reference>
<reference evidence="2 3" key="1">
    <citation type="journal article" date="2015" name="Nat. Commun.">
        <title>Production of butyrate from lysine and the Amadori product fructoselysine by a human gut commensal.</title>
        <authorList>
            <person name="Bui T.P."/>
            <person name="Ritari J."/>
            <person name="Boeren S."/>
            <person name="de Waard P."/>
            <person name="Plugge C.M."/>
            <person name="de Vos W.M."/>
        </authorList>
    </citation>
    <scope>NUCLEOTIDE SEQUENCE [LARGE SCALE GENOMIC DNA]</scope>
    <source>
        <strain evidence="2 3">AF211</strain>
    </source>
</reference>
<organism evidence="2 3">
    <name type="scientific">Intestinimonas butyriciproducens</name>
    <dbReference type="NCBI Taxonomy" id="1297617"/>
    <lineage>
        <taxon>Bacteria</taxon>
        <taxon>Bacillati</taxon>
        <taxon>Bacillota</taxon>
        <taxon>Clostridia</taxon>
        <taxon>Eubacteriales</taxon>
        <taxon>Intestinimonas</taxon>
    </lineage>
</organism>
<dbReference type="RefSeq" id="WP_058116809.1">
    <property type="nucleotide sequence ID" value="NZ_CALICV010000030.1"/>
</dbReference>
<proteinExistence type="predicted"/>
<feature type="chain" id="PRO_5038880342" description="DUF4878 domain-containing protein" evidence="1">
    <location>
        <begin position="25"/>
        <end position="205"/>
    </location>
</feature>
<accession>A0A0S2VZR5</accession>